<dbReference type="GO" id="GO:0005694">
    <property type="term" value="C:chromosome"/>
    <property type="evidence" value="ECO:0007669"/>
    <property type="project" value="TreeGrafter"/>
</dbReference>
<dbReference type="InterPro" id="IPR044876">
    <property type="entry name" value="HRDC_dom_sf"/>
</dbReference>
<dbReference type="Pfam" id="PF16124">
    <property type="entry name" value="RecQ_Zn_bind"/>
    <property type="match status" value="1"/>
</dbReference>
<evidence type="ECO:0000256" key="4">
    <source>
        <dbReference type="ARBA" id="ARBA00022741"/>
    </source>
</evidence>
<dbReference type="Gene3D" id="1.10.10.10">
    <property type="entry name" value="Winged helix-like DNA-binding domain superfamily/Winged helix DNA-binding domain"/>
    <property type="match status" value="1"/>
</dbReference>
<dbReference type="Pfam" id="PF09382">
    <property type="entry name" value="RQC"/>
    <property type="match status" value="1"/>
</dbReference>
<dbReference type="InterPro" id="IPR027417">
    <property type="entry name" value="P-loop_NTPase"/>
</dbReference>
<dbReference type="VEuPathDB" id="FungiDB:BON22_2457"/>
<dbReference type="InterPro" id="IPR032284">
    <property type="entry name" value="RecQ_Zn-bd"/>
</dbReference>
<evidence type="ECO:0000256" key="7">
    <source>
        <dbReference type="ARBA" id="ARBA00022840"/>
    </source>
</evidence>
<dbReference type="STRING" id="36022.A0A1V2L719"/>
<keyword evidence="9" id="KW-0413">Isomerase</keyword>
<dbReference type="GO" id="GO:0006260">
    <property type="term" value="P:DNA replication"/>
    <property type="evidence" value="ECO:0007669"/>
    <property type="project" value="InterPro"/>
</dbReference>
<evidence type="ECO:0000256" key="9">
    <source>
        <dbReference type="ARBA" id="ARBA00023235"/>
    </source>
</evidence>
<feature type="compositionally biased region" description="Basic and acidic residues" evidence="13">
    <location>
        <begin position="471"/>
        <end position="481"/>
    </location>
</feature>
<feature type="domain" description="HRDC" evidence="14">
    <location>
        <begin position="1118"/>
        <end position="1198"/>
    </location>
</feature>
<feature type="compositionally biased region" description="Low complexity" evidence="13">
    <location>
        <begin position="146"/>
        <end position="163"/>
    </location>
</feature>
<keyword evidence="10" id="KW-0539">Nucleus</keyword>
<dbReference type="GO" id="GO:0005737">
    <property type="term" value="C:cytoplasm"/>
    <property type="evidence" value="ECO:0007669"/>
    <property type="project" value="TreeGrafter"/>
</dbReference>
<dbReference type="Pfam" id="PF00270">
    <property type="entry name" value="DEAD"/>
    <property type="match status" value="1"/>
</dbReference>
<dbReference type="NCBIfam" id="TIGR00614">
    <property type="entry name" value="recQ_fam"/>
    <property type="match status" value="1"/>
</dbReference>
<dbReference type="SUPFAM" id="SSF46785">
    <property type="entry name" value="Winged helix' DNA-binding domain"/>
    <property type="match status" value="1"/>
</dbReference>
<feature type="region of interest" description="Disordered" evidence="13">
    <location>
        <begin position="1028"/>
        <end position="1053"/>
    </location>
</feature>
<proteinExistence type="inferred from homology"/>
<feature type="compositionally biased region" description="Acidic residues" evidence="13">
    <location>
        <begin position="393"/>
        <end position="406"/>
    </location>
</feature>
<dbReference type="GO" id="GO:0000724">
    <property type="term" value="P:double-strand break repair via homologous recombination"/>
    <property type="evidence" value="ECO:0007669"/>
    <property type="project" value="TreeGrafter"/>
</dbReference>
<evidence type="ECO:0000256" key="2">
    <source>
        <dbReference type="ARBA" id="ARBA00004123"/>
    </source>
</evidence>
<evidence type="ECO:0000256" key="6">
    <source>
        <dbReference type="ARBA" id="ARBA00022806"/>
    </source>
</evidence>
<keyword evidence="5" id="KW-0378">Hydrolase</keyword>
<dbReference type="InterPro" id="IPR022758">
    <property type="entry name" value="Helicase_Sgs1"/>
</dbReference>
<dbReference type="InterPro" id="IPR014001">
    <property type="entry name" value="Helicase_ATP-bd"/>
</dbReference>
<dbReference type="CDD" id="cd17920">
    <property type="entry name" value="DEXHc_RecQ"/>
    <property type="match status" value="1"/>
</dbReference>
<evidence type="ECO:0000256" key="8">
    <source>
        <dbReference type="ARBA" id="ARBA00023125"/>
    </source>
</evidence>
<dbReference type="PROSITE" id="PS00690">
    <property type="entry name" value="DEAH_ATP_HELICASE"/>
    <property type="match status" value="1"/>
</dbReference>
<comment type="cofactor">
    <cofactor evidence="1">
        <name>Zn(2+)</name>
        <dbReference type="ChEBI" id="CHEBI:29105"/>
    </cofactor>
</comment>
<evidence type="ECO:0000256" key="5">
    <source>
        <dbReference type="ARBA" id="ARBA00022801"/>
    </source>
</evidence>
<dbReference type="GO" id="GO:0005524">
    <property type="term" value="F:ATP binding"/>
    <property type="evidence" value="ECO:0007669"/>
    <property type="project" value="UniProtKB-KW"/>
</dbReference>
<feature type="compositionally biased region" description="Polar residues" evidence="13">
    <location>
        <begin position="429"/>
        <end position="443"/>
    </location>
</feature>
<dbReference type="InterPro" id="IPR002464">
    <property type="entry name" value="DNA/RNA_helicase_DEAH_CS"/>
</dbReference>
<comment type="similarity">
    <text evidence="3">Belongs to the helicase family. RecQ subfamily.</text>
</comment>
<dbReference type="Gene3D" id="3.40.50.300">
    <property type="entry name" value="P-loop containing nucleotide triphosphate hydrolases"/>
    <property type="match status" value="2"/>
</dbReference>
<dbReference type="Pfam" id="PF11408">
    <property type="entry name" value="Helicase_Sgs1"/>
    <property type="match status" value="1"/>
</dbReference>
<feature type="domain" description="Helicase ATP-binding" evidence="15">
    <location>
        <begin position="622"/>
        <end position="799"/>
    </location>
</feature>
<dbReference type="FunFam" id="3.40.50.300:FF:000296">
    <property type="entry name" value="ATP-dependent DNA helicase RecQ"/>
    <property type="match status" value="1"/>
</dbReference>
<feature type="non-terminal residue" evidence="16">
    <location>
        <position position="1229"/>
    </location>
</feature>
<keyword evidence="17" id="KW-1185">Reference proteome</keyword>
<keyword evidence="8" id="KW-0238">DNA-binding</keyword>
<dbReference type="GO" id="GO:0003677">
    <property type="term" value="F:DNA binding"/>
    <property type="evidence" value="ECO:0007669"/>
    <property type="project" value="UniProtKB-KW"/>
</dbReference>
<dbReference type="InterPro" id="IPR036388">
    <property type="entry name" value="WH-like_DNA-bd_sf"/>
</dbReference>
<dbReference type="InterPro" id="IPR036390">
    <property type="entry name" value="WH_DNA-bd_sf"/>
</dbReference>
<feature type="compositionally biased region" description="Polar residues" evidence="13">
    <location>
        <begin position="87"/>
        <end position="101"/>
    </location>
</feature>
<keyword evidence="4" id="KW-0547">Nucleotide-binding</keyword>
<dbReference type="PROSITE" id="PS50967">
    <property type="entry name" value="HRDC"/>
    <property type="match status" value="1"/>
</dbReference>
<keyword evidence="7" id="KW-0067">ATP-binding</keyword>
<evidence type="ECO:0000256" key="3">
    <source>
        <dbReference type="ARBA" id="ARBA00005446"/>
    </source>
</evidence>
<dbReference type="SMART" id="SM00956">
    <property type="entry name" value="RQC"/>
    <property type="match status" value="1"/>
</dbReference>
<dbReference type="EMBL" id="MPUK01000004">
    <property type="protein sequence ID" value="ONH67688.1"/>
    <property type="molecule type" value="Genomic_DNA"/>
</dbReference>
<dbReference type="EC" id="5.6.2.4" evidence="12"/>
<dbReference type="SUPFAM" id="SSF52540">
    <property type="entry name" value="P-loop containing nucleoside triphosphate hydrolases"/>
    <property type="match status" value="2"/>
</dbReference>
<dbReference type="Gene3D" id="1.10.150.80">
    <property type="entry name" value="HRDC domain"/>
    <property type="match status" value="1"/>
</dbReference>
<organism evidence="16 17">
    <name type="scientific">Cyberlindnera fabianii</name>
    <name type="common">Yeast</name>
    <name type="synonym">Hansenula fabianii</name>
    <dbReference type="NCBI Taxonomy" id="36022"/>
    <lineage>
        <taxon>Eukaryota</taxon>
        <taxon>Fungi</taxon>
        <taxon>Dikarya</taxon>
        <taxon>Ascomycota</taxon>
        <taxon>Saccharomycotina</taxon>
        <taxon>Saccharomycetes</taxon>
        <taxon>Phaffomycetales</taxon>
        <taxon>Phaffomycetaceae</taxon>
        <taxon>Cyberlindnera</taxon>
    </lineage>
</organism>
<evidence type="ECO:0000256" key="11">
    <source>
        <dbReference type="ARBA" id="ARBA00034617"/>
    </source>
</evidence>
<evidence type="ECO:0000313" key="17">
    <source>
        <dbReference type="Proteomes" id="UP000189513"/>
    </source>
</evidence>
<dbReference type="AlphaFoldDB" id="A0A1V2L719"/>
<feature type="compositionally biased region" description="Acidic residues" evidence="13">
    <location>
        <begin position="444"/>
        <end position="456"/>
    </location>
</feature>
<dbReference type="InterPro" id="IPR004589">
    <property type="entry name" value="DNA_helicase_ATP-dep_RecQ"/>
</dbReference>
<feature type="region of interest" description="Disordered" evidence="13">
    <location>
        <begin position="543"/>
        <end position="578"/>
    </location>
</feature>
<evidence type="ECO:0000259" key="14">
    <source>
        <dbReference type="PROSITE" id="PS50967"/>
    </source>
</evidence>
<feature type="compositionally biased region" description="Polar residues" evidence="13">
    <location>
        <begin position="556"/>
        <end position="567"/>
    </location>
</feature>
<evidence type="ECO:0000256" key="12">
    <source>
        <dbReference type="ARBA" id="ARBA00034808"/>
    </source>
</evidence>
<evidence type="ECO:0000256" key="13">
    <source>
        <dbReference type="SAM" id="MobiDB-lite"/>
    </source>
</evidence>
<evidence type="ECO:0000256" key="10">
    <source>
        <dbReference type="ARBA" id="ARBA00023242"/>
    </source>
</evidence>
<dbReference type="OMA" id="HESKLIR"/>
<name>A0A1V2L719_CYBFA</name>
<dbReference type="PROSITE" id="PS51192">
    <property type="entry name" value="HELICASE_ATP_BIND_1"/>
    <property type="match status" value="1"/>
</dbReference>
<dbReference type="PANTHER" id="PTHR13710">
    <property type="entry name" value="DNA HELICASE RECQ FAMILY MEMBER"/>
    <property type="match status" value="1"/>
</dbReference>
<evidence type="ECO:0000256" key="1">
    <source>
        <dbReference type="ARBA" id="ARBA00001947"/>
    </source>
</evidence>
<comment type="caution">
    <text evidence="16">The sequence shown here is derived from an EMBL/GenBank/DDBJ whole genome shotgun (WGS) entry which is preliminary data.</text>
</comment>
<feature type="region of interest" description="Disordered" evidence="13">
    <location>
        <begin position="319"/>
        <end position="496"/>
    </location>
</feature>
<dbReference type="Proteomes" id="UP000189513">
    <property type="component" value="Unassembled WGS sequence"/>
</dbReference>
<dbReference type="SMART" id="SM00487">
    <property type="entry name" value="DEXDc"/>
    <property type="match status" value="1"/>
</dbReference>
<keyword evidence="6 16" id="KW-0347">Helicase</keyword>
<dbReference type="GO" id="GO:0016787">
    <property type="term" value="F:hydrolase activity"/>
    <property type="evidence" value="ECO:0007669"/>
    <property type="project" value="UniProtKB-KW"/>
</dbReference>
<sequence>MAVKNNLKSHMQWLDKSKANVPSNNSDPPQREMASRVQQPAHTPAAPAVIDLTFDDSTATPTAKKRTPAAPLQSATKRLKATPAHLGSSTAAINTSKTSMAGRNLLDDHPSSDSDDDASELNDVISNYDFNKRSLSNLTAVTASRTTSHPATHPASAHPTTTSVPDIVGLQKRYIDVCERRIALLVERVSIETSTALSEDAKRQKRIELGNRLKTIEASQETLKKHLEASIASAKALSSTPKSMPLGPGTSVQSVRMLSDVETTFGIQGTSHASHVQVPDSSRVLDPTQIRKSTPDIQGRPETVESQIEVTLEDVEMIDDDQVPEQPVQRPQRYLREQRYLPSPPPPDYEGAYMNDQDEDEDDYDEGLHTMDGLVTSEPEDSQAIREELGDFIVDEENSEDDDFVDASEAPIQNSDGASDDGDDEPVRVSQSEVQDLKNSSDMSEYEDEIHQEEEGVGGFASSSGEDEVEATAHSRNHDSVRYNNESFSDNEDDIQVVNLEDDDEGFDDEREVGATQAQAIEILSDSDLDDFDIPPPPVQRTVKQPAAMAPPQHSPTPHEQNITDVPSSPIRDDADTQFPDTELDELLARPRETHPWSKEVFGKLREVFKLTTFRPNQLEAVNATLSGQDVFVLMPTGGGKSLCYQLPAIVTSGKTHGTTIVISPLISLMQDQVEHLWEKNIRAGMISSKGSAEERKTTFNLFVNGLLDLVYLSPEMISASKQAQNAIAKLHRDKKLARIVVDEAHCVSSWGHDFRPDYTALSFFKKTYPDIPLMALTATANDQVRMDIIHNLQLNNPVFLKQSFNRTNLFYEVLPKKDCMKDIERNIKGRWRNQTGIIYCHSKNLCEKTADLLYKAGITAAYYHADKLRKVTEYCDNITDCRREQVLRYFSETFDKKDCGKQCDNCCKSGSSSMIEKDVTTFAVNFAKLVQELEKEKVTLSYCKDVYRGSKSSKIVNAQHDQLEFHGAGKDLDRNALDRVAYQMISEKYLTEYHVMNGAGFSTSYIKSGPRCSTLVRGQKKLVMHFPTAAPSRAPTSDGSGSRRHTAESTNDRILNPAQFDEFRLPSTPKIVSARAHFDRTSSGVSVPPITPSRAAPVVAPSRIKLTETHFKSEEEKQQYIEAHRRLKDRQNEIMSRLNFKKSSSVCSQETLKDMALKLPQTETEYKKLRGVDTKQPIYFKHFAPLLQQLKKEFDGSSTGSTSKFWNKTQQDDNRAVIDAIRASQASQ</sequence>
<dbReference type="GO" id="GO:0009378">
    <property type="term" value="F:four-way junction helicase activity"/>
    <property type="evidence" value="ECO:0007669"/>
    <property type="project" value="TreeGrafter"/>
</dbReference>
<feature type="compositionally biased region" description="Acidic residues" evidence="13">
    <location>
        <begin position="356"/>
        <end position="365"/>
    </location>
</feature>
<accession>A0A1V2L719</accession>
<reference evidence="17" key="1">
    <citation type="journal article" date="2017" name="Genome Announc.">
        <title>Genome sequences of Cyberlindnera fabianii 65, Pichia kudriavzevii 129, and Saccharomyces cerevisiae 131 isolated from fermented masau fruits in Zimbabwe.</title>
        <authorList>
            <person name="van Rijswijck I.M.H."/>
            <person name="Derks M.F.L."/>
            <person name="Abee T."/>
            <person name="de Ridder D."/>
            <person name="Smid E.J."/>
        </authorList>
    </citation>
    <scope>NUCLEOTIDE SEQUENCE [LARGE SCALE GENOMIC DNA]</scope>
    <source>
        <strain evidence="17">65</strain>
    </source>
</reference>
<comment type="catalytic activity">
    <reaction evidence="11">
        <text>Couples ATP hydrolysis with the unwinding of duplex DNA by translocating in the 3'-5' direction.</text>
        <dbReference type="EC" id="5.6.2.4"/>
    </reaction>
</comment>
<evidence type="ECO:0000259" key="15">
    <source>
        <dbReference type="PROSITE" id="PS51192"/>
    </source>
</evidence>
<gene>
    <name evidence="16" type="ORF">BON22_2457</name>
</gene>
<dbReference type="GO" id="GO:0005634">
    <property type="term" value="C:nucleus"/>
    <property type="evidence" value="ECO:0007669"/>
    <property type="project" value="UniProtKB-SubCell"/>
</dbReference>
<comment type="subcellular location">
    <subcellularLocation>
        <location evidence="2">Nucleus</location>
    </subcellularLocation>
</comment>
<evidence type="ECO:0000313" key="16">
    <source>
        <dbReference type="EMBL" id="ONH67688.1"/>
    </source>
</evidence>
<dbReference type="InterPro" id="IPR011545">
    <property type="entry name" value="DEAD/DEAH_box_helicase_dom"/>
</dbReference>
<protein>
    <recommendedName>
        <fullName evidence="12">DNA 3'-5' helicase</fullName>
        <ecNumber evidence="12">5.6.2.4</ecNumber>
    </recommendedName>
</protein>
<feature type="region of interest" description="Disordered" evidence="13">
    <location>
        <begin position="1"/>
        <end position="120"/>
    </location>
</feature>
<dbReference type="GO" id="GO:0043138">
    <property type="term" value="F:3'-5' DNA helicase activity"/>
    <property type="evidence" value="ECO:0007669"/>
    <property type="project" value="UniProtKB-EC"/>
</dbReference>
<feature type="region of interest" description="Disordered" evidence="13">
    <location>
        <begin position="143"/>
        <end position="163"/>
    </location>
</feature>
<dbReference type="PANTHER" id="PTHR13710:SF153">
    <property type="entry name" value="RECQ-LIKE DNA HELICASE BLM"/>
    <property type="match status" value="1"/>
</dbReference>
<dbReference type="InterPro" id="IPR018982">
    <property type="entry name" value="RQC_domain"/>
</dbReference>
<dbReference type="InterPro" id="IPR002121">
    <property type="entry name" value="HRDC_dom"/>
</dbReference>